<name>D6XUH9_BACIE</name>
<gene>
    <name evidence="1" type="ordered locus">Bsel_1961</name>
</gene>
<dbReference type="AlphaFoldDB" id="D6XUH9"/>
<dbReference type="HOGENOM" id="CLU_2822082_0_0_9"/>
<sequence>MDDTMLEMMQLQMKIRHNSSEELRELENLIHKNPCRCEVSSECRGVCSVERRLNEELKRREMQRER</sequence>
<dbReference type="KEGG" id="bse:Bsel_1961"/>
<evidence type="ECO:0000313" key="2">
    <source>
        <dbReference type="Proteomes" id="UP000000271"/>
    </source>
</evidence>
<keyword evidence="2" id="KW-1185">Reference proteome</keyword>
<proteinExistence type="predicted"/>
<dbReference type="RefSeq" id="WP_013172887.1">
    <property type="nucleotide sequence ID" value="NC_014219.1"/>
</dbReference>
<reference evidence="1" key="1">
    <citation type="submission" date="2009-10" db="EMBL/GenBank/DDBJ databases">
        <title>Complete sequence of Bacillus selenitireducens MLS10.</title>
        <authorList>
            <consortium name="US DOE Joint Genome Institute"/>
            <person name="Lucas S."/>
            <person name="Copeland A."/>
            <person name="Lapidus A."/>
            <person name="Glavina del Rio T."/>
            <person name="Dalin E."/>
            <person name="Tice H."/>
            <person name="Bruce D."/>
            <person name="Goodwin L."/>
            <person name="Pitluck S."/>
            <person name="Sims D."/>
            <person name="Brettin T."/>
            <person name="Detter J.C."/>
            <person name="Han C."/>
            <person name="Larimer F."/>
            <person name="Land M."/>
            <person name="Hauser L."/>
            <person name="Kyrpides N."/>
            <person name="Ovchinnikova G."/>
            <person name="Stolz J."/>
        </authorList>
    </citation>
    <scope>NUCLEOTIDE SEQUENCE [LARGE SCALE GENOMIC DNA]</scope>
    <source>
        <strain evidence="1">MLS10</strain>
    </source>
</reference>
<accession>D6XUH9</accession>
<dbReference type="EMBL" id="CP001791">
    <property type="protein sequence ID" value="ADH99465.1"/>
    <property type="molecule type" value="Genomic_DNA"/>
</dbReference>
<dbReference type="STRING" id="439292.Bsel_1961"/>
<evidence type="ECO:0000313" key="1">
    <source>
        <dbReference type="EMBL" id="ADH99465.1"/>
    </source>
</evidence>
<dbReference type="Proteomes" id="UP000000271">
    <property type="component" value="Chromosome"/>
</dbReference>
<protein>
    <submittedName>
        <fullName evidence="1">Uncharacterized protein</fullName>
    </submittedName>
</protein>
<organism evidence="1 2">
    <name type="scientific">Bacillus selenitireducens (strain ATCC 700615 / DSM 15326 / MLS10)</name>
    <dbReference type="NCBI Taxonomy" id="439292"/>
    <lineage>
        <taxon>Bacteria</taxon>
        <taxon>Bacillati</taxon>
        <taxon>Bacillota</taxon>
        <taxon>Bacilli</taxon>
        <taxon>Bacillales</taxon>
        <taxon>Bacillaceae</taxon>
        <taxon>Salisediminibacterium</taxon>
    </lineage>
</organism>